<name>A0A918REW0_9FLAO</name>
<proteinExistence type="predicted"/>
<protein>
    <submittedName>
        <fullName evidence="1">Uncharacterized protein</fullName>
    </submittedName>
</protein>
<organism evidence="1 2">
    <name type="scientific">Algibacter mikhailovii</name>
    <dbReference type="NCBI Taxonomy" id="425498"/>
    <lineage>
        <taxon>Bacteria</taxon>
        <taxon>Pseudomonadati</taxon>
        <taxon>Bacteroidota</taxon>
        <taxon>Flavobacteriia</taxon>
        <taxon>Flavobacteriales</taxon>
        <taxon>Flavobacteriaceae</taxon>
        <taxon>Algibacter</taxon>
    </lineage>
</organism>
<accession>A0A918REW0</accession>
<reference evidence="1" key="2">
    <citation type="submission" date="2020-09" db="EMBL/GenBank/DDBJ databases">
        <authorList>
            <person name="Sun Q."/>
            <person name="Kim S."/>
        </authorList>
    </citation>
    <scope>NUCLEOTIDE SEQUENCE</scope>
    <source>
        <strain evidence="1">KCTC 12710</strain>
    </source>
</reference>
<gene>
    <name evidence="1" type="ORF">GCM10007028_36260</name>
</gene>
<dbReference type="EMBL" id="BMWZ01000020">
    <property type="protein sequence ID" value="GGZ94807.1"/>
    <property type="molecule type" value="Genomic_DNA"/>
</dbReference>
<keyword evidence="2" id="KW-1185">Reference proteome</keyword>
<dbReference type="AlphaFoldDB" id="A0A918REW0"/>
<reference evidence="1" key="1">
    <citation type="journal article" date="2014" name="Int. J. Syst. Evol. Microbiol.">
        <title>Complete genome sequence of Corynebacterium casei LMG S-19264T (=DSM 44701T), isolated from a smear-ripened cheese.</title>
        <authorList>
            <consortium name="US DOE Joint Genome Institute (JGI-PGF)"/>
            <person name="Walter F."/>
            <person name="Albersmeier A."/>
            <person name="Kalinowski J."/>
            <person name="Ruckert C."/>
        </authorList>
    </citation>
    <scope>NUCLEOTIDE SEQUENCE</scope>
    <source>
        <strain evidence="1">KCTC 12710</strain>
    </source>
</reference>
<dbReference type="RefSeq" id="WP_189362863.1">
    <property type="nucleotide sequence ID" value="NZ_BMWZ01000020.1"/>
</dbReference>
<evidence type="ECO:0000313" key="2">
    <source>
        <dbReference type="Proteomes" id="UP000636004"/>
    </source>
</evidence>
<evidence type="ECO:0000313" key="1">
    <source>
        <dbReference type="EMBL" id="GGZ94807.1"/>
    </source>
</evidence>
<comment type="caution">
    <text evidence="1">The sequence shown here is derived from an EMBL/GenBank/DDBJ whole genome shotgun (WGS) entry which is preliminary data.</text>
</comment>
<dbReference type="Proteomes" id="UP000636004">
    <property type="component" value="Unassembled WGS sequence"/>
</dbReference>
<sequence>MNIKKPILTFLFLTICTIGIAQDYKENIKSEFTEYLNSLINMEFEKSFEYITPEFFEIVPKSQMLQLMEQTFNNPTMVIEIKNPKILTIRNSEIIENKYYSLLTYSNQMNFKMNSEEEETEDEKTMRINLMKLSFQQNFGAENVVYNEKTEFFEIYSEKDVYGISINGETNWKFLVLEKDSKIILDKILPKELAEKI</sequence>